<dbReference type="PANTHER" id="PTHR43028">
    <property type="entry name" value="3'(2'),5'-BISPHOSPHATE NUCLEOTIDASE 1"/>
    <property type="match status" value="1"/>
</dbReference>
<accession>A0A1H0FVC8</accession>
<dbReference type="STRING" id="745820.SAMN04488053_105108"/>
<dbReference type="GO" id="GO:0008441">
    <property type="term" value="F:3'(2'),5'-bisphosphate nucleotidase activity"/>
    <property type="evidence" value="ECO:0007669"/>
    <property type="project" value="UniProtKB-UniRule"/>
</dbReference>
<feature type="binding site" evidence="4">
    <location>
        <position position="64"/>
    </location>
    <ligand>
        <name>substrate</name>
    </ligand>
</feature>
<evidence type="ECO:0000256" key="2">
    <source>
        <dbReference type="ARBA" id="ARBA00022723"/>
    </source>
</evidence>
<dbReference type="AlphaFoldDB" id="A0A1H0FVC8"/>
<comment type="function">
    <text evidence="4">Converts adenosine-3',5'-bisphosphate (PAP) to AMP.</text>
</comment>
<feature type="binding site" evidence="5">
    <location>
        <position position="84"/>
    </location>
    <ligand>
        <name>Mg(2+)</name>
        <dbReference type="ChEBI" id="CHEBI:18420"/>
        <label>1</label>
        <note>catalytic</note>
    </ligand>
</feature>
<dbReference type="GO" id="GO:0050427">
    <property type="term" value="P:3'-phosphoadenosine 5'-phosphosulfate metabolic process"/>
    <property type="evidence" value="ECO:0007669"/>
    <property type="project" value="TreeGrafter"/>
</dbReference>
<keyword evidence="3 4" id="KW-0460">Magnesium</keyword>
<feature type="binding site" evidence="4">
    <location>
        <position position="224"/>
    </location>
    <ligand>
        <name>substrate</name>
    </ligand>
</feature>
<dbReference type="Gene3D" id="3.30.540.10">
    <property type="entry name" value="Fructose-1,6-Bisphosphatase, subunit A, domain 1"/>
    <property type="match status" value="1"/>
</dbReference>
<keyword evidence="2 4" id="KW-0479">Metal-binding</keyword>
<dbReference type="Gene3D" id="3.40.190.80">
    <property type="match status" value="1"/>
</dbReference>
<dbReference type="Pfam" id="PF00459">
    <property type="entry name" value="Inositol_P"/>
    <property type="match status" value="1"/>
</dbReference>
<comment type="cofactor">
    <cofactor evidence="4 5">
        <name>Mg(2+)</name>
        <dbReference type="ChEBI" id="CHEBI:18420"/>
    </cofactor>
</comment>
<dbReference type="EC" id="3.1.3.7" evidence="4"/>
<dbReference type="InterPro" id="IPR020583">
    <property type="entry name" value="Inositol_monoP_metal-BS"/>
</dbReference>
<dbReference type="InterPro" id="IPR000760">
    <property type="entry name" value="Inositol_monophosphatase-like"/>
</dbReference>
<comment type="subcellular location">
    <subcellularLocation>
        <location evidence="4">Cell membrane</location>
        <topology evidence="4">Peripheral membrane protein</topology>
        <orientation evidence="4">Cytoplasmic side</orientation>
    </subcellularLocation>
</comment>
<protein>
    <recommendedName>
        <fullName evidence="4">3'(2'),5'-bisphosphate nucleotidase CysQ</fullName>
        <ecNumber evidence="4">3.1.3.7</ecNumber>
    </recommendedName>
    <alternativeName>
        <fullName evidence="4">3'(2'),5-bisphosphonucleoside 3'(2')-phosphohydrolase</fullName>
    </alternativeName>
    <alternativeName>
        <fullName evidence="4">3'-phosphoadenosine 5'-phosphate phosphatase</fullName>
        <shortName evidence="4">PAP phosphatase</shortName>
    </alternativeName>
</protein>
<comment type="catalytic activity">
    <reaction evidence="1 4">
        <text>adenosine 3',5'-bisphosphate + H2O = AMP + phosphate</text>
        <dbReference type="Rhea" id="RHEA:10040"/>
        <dbReference type="ChEBI" id="CHEBI:15377"/>
        <dbReference type="ChEBI" id="CHEBI:43474"/>
        <dbReference type="ChEBI" id="CHEBI:58343"/>
        <dbReference type="ChEBI" id="CHEBI:456215"/>
        <dbReference type="EC" id="3.1.3.7"/>
    </reaction>
</comment>
<feature type="binding site" evidence="4">
    <location>
        <position position="84"/>
    </location>
    <ligand>
        <name>Mg(2+)</name>
        <dbReference type="ChEBI" id="CHEBI:18420"/>
        <label>1</label>
    </ligand>
</feature>
<feature type="binding site" evidence="5">
    <location>
        <position position="87"/>
    </location>
    <ligand>
        <name>Mg(2+)</name>
        <dbReference type="ChEBI" id="CHEBI:18420"/>
        <label>1</label>
        <note>catalytic</note>
    </ligand>
</feature>
<dbReference type="CDD" id="cd01638">
    <property type="entry name" value="CysQ"/>
    <property type="match status" value="1"/>
</dbReference>
<feature type="binding site" evidence="4">
    <location>
        <position position="86"/>
    </location>
    <ligand>
        <name>Mg(2+)</name>
        <dbReference type="ChEBI" id="CHEBI:18420"/>
        <label>1</label>
    </ligand>
</feature>
<proteinExistence type="inferred from homology"/>
<keyword evidence="7" id="KW-1185">Reference proteome</keyword>
<keyword evidence="4" id="KW-1003">Cell membrane</keyword>
<dbReference type="NCBIfam" id="TIGR01331">
    <property type="entry name" value="bisphos_cysQ"/>
    <property type="match status" value="1"/>
</dbReference>
<organism evidence="6 7">
    <name type="scientific">Alkalicoccus daliensis</name>
    <dbReference type="NCBI Taxonomy" id="745820"/>
    <lineage>
        <taxon>Bacteria</taxon>
        <taxon>Bacillati</taxon>
        <taxon>Bacillota</taxon>
        <taxon>Bacilli</taxon>
        <taxon>Bacillales</taxon>
        <taxon>Bacillaceae</taxon>
        <taxon>Alkalicoccus</taxon>
    </lineage>
</organism>
<keyword evidence="4" id="KW-0378">Hydrolase</keyword>
<dbReference type="RefSeq" id="WP_090842831.1">
    <property type="nucleotide sequence ID" value="NZ_FNIL01000005.1"/>
</dbReference>
<feature type="binding site" evidence="4">
    <location>
        <position position="87"/>
    </location>
    <ligand>
        <name>Mg(2+)</name>
        <dbReference type="ChEBI" id="CHEBI:18420"/>
        <label>2</label>
    </ligand>
</feature>
<dbReference type="SUPFAM" id="SSF56655">
    <property type="entry name" value="Carbohydrate phosphatase"/>
    <property type="match status" value="1"/>
</dbReference>
<dbReference type="GO" id="GO:0000287">
    <property type="term" value="F:magnesium ion binding"/>
    <property type="evidence" value="ECO:0007669"/>
    <property type="project" value="UniProtKB-UniRule"/>
</dbReference>
<dbReference type="GO" id="GO:0000103">
    <property type="term" value="P:sulfate assimilation"/>
    <property type="evidence" value="ECO:0007669"/>
    <property type="project" value="TreeGrafter"/>
</dbReference>
<dbReference type="HAMAP" id="MF_02095">
    <property type="entry name" value="CysQ"/>
    <property type="match status" value="1"/>
</dbReference>
<keyword evidence="4" id="KW-0472">Membrane</keyword>
<evidence type="ECO:0000256" key="3">
    <source>
        <dbReference type="ARBA" id="ARBA00022842"/>
    </source>
</evidence>
<feature type="binding site" evidence="4">
    <location>
        <position position="224"/>
    </location>
    <ligand>
        <name>Mg(2+)</name>
        <dbReference type="ChEBI" id="CHEBI:18420"/>
        <label>2</label>
    </ligand>
</feature>
<dbReference type="InterPro" id="IPR050725">
    <property type="entry name" value="CysQ/Inositol_MonoPase"/>
</dbReference>
<sequence>MQLKYITELAIQAGEEIMKVYNGESMGIETKEDDSPLTRADKRAHAVIAAGLEKAYPLIPILSEEGEMPEVTVRQAWKRFWLVDPLDGTKEFIKKNGEFTVNIALIEEGKPVLSCIYAPALDTLYVAEKGAGSWKIENAASRVLPDTAALLEAGDKLPNQEPDGVAAVVSRSHLSEATEQMLEELEQQFEQVTTISAGSSLKLCLIAEGKADFYPRMAPTMEWDIGAGQLIVEEAGGAVVVADSKQKMEYNKDELLNPYFIAKSAWLLQHSSM</sequence>
<evidence type="ECO:0000256" key="1">
    <source>
        <dbReference type="ARBA" id="ARBA00001625"/>
    </source>
</evidence>
<evidence type="ECO:0000256" key="5">
    <source>
        <dbReference type="PIRSR" id="PIRSR600760-2"/>
    </source>
</evidence>
<gene>
    <name evidence="4" type="primary">cysQ</name>
    <name evidence="6" type="ORF">SAMN04488053_105108</name>
</gene>
<evidence type="ECO:0000313" key="6">
    <source>
        <dbReference type="EMBL" id="SDN98606.1"/>
    </source>
</evidence>
<evidence type="ECO:0000313" key="7">
    <source>
        <dbReference type="Proteomes" id="UP000198778"/>
    </source>
</evidence>
<dbReference type="GO" id="GO:0005886">
    <property type="term" value="C:plasma membrane"/>
    <property type="evidence" value="ECO:0007669"/>
    <property type="project" value="UniProtKB-SubCell"/>
</dbReference>
<feature type="binding site" evidence="4">
    <location>
        <position position="64"/>
    </location>
    <ligand>
        <name>Mg(2+)</name>
        <dbReference type="ChEBI" id="CHEBI:18420"/>
        <label>1</label>
    </ligand>
</feature>
<dbReference type="InterPro" id="IPR006240">
    <property type="entry name" value="CysQ"/>
</dbReference>
<dbReference type="EMBL" id="FNIL01000005">
    <property type="protein sequence ID" value="SDN98606.1"/>
    <property type="molecule type" value="Genomic_DNA"/>
</dbReference>
<dbReference type="OrthoDB" id="9772456at2"/>
<name>A0A1H0FVC8_9BACI</name>
<dbReference type="PRINTS" id="PR00377">
    <property type="entry name" value="IMPHPHTASES"/>
</dbReference>
<feature type="binding site" evidence="5">
    <location>
        <position position="224"/>
    </location>
    <ligand>
        <name>Mg(2+)</name>
        <dbReference type="ChEBI" id="CHEBI:18420"/>
        <label>1</label>
        <note>catalytic</note>
    </ligand>
</feature>
<evidence type="ECO:0000256" key="4">
    <source>
        <dbReference type="HAMAP-Rule" id="MF_02095"/>
    </source>
</evidence>
<feature type="binding site" evidence="4">
    <location>
        <begin position="86"/>
        <end position="89"/>
    </location>
    <ligand>
        <name>substrate</name>
    </ligand>
</feature>
<comment type="similarity">
    <text evidence="4">Belongs to the inositol monophosphatase superfamily. CysQ family.</text>
</comment>
<dbReference type="Proteomes" id="UP000198778">
    <property type="component" value="Unassembled WGS sequence"/>
</dbReference>
<dbReference type="PANTHER" id="PTHR43028:SF5">
    <property type="entry name" value="3'(2'),5'-BISPHOSPHATE NUCLEOTIDASE 1"/>
    <property type="match status" value="1"/>
</dbReference>
<feature type="binding site" evidence="5">
    <location>
        <position position="86"/>
    </location>
    <ligand>
        <name>Mg(2+)</name>
        <dbReference type="ChEBI" id="CHEBI:18420"/>
        <label>1</label>
        <note>catalytic</note>
    </ligand>
</feature>
<feature type="binding site" evidence="5">
    <location>
        <position position="64"/>
    </location>
    <ligand>
        <name>Mg(2+)</name>
        <dbReference type="ChEBI" id="CHEBI:18420"/>
        <label>1</label>
        <note>catalytic</note>
    </ligand>
</feature>
<feature type="binding site" evidence="4">
    <location>
        <position position="84"/>
    </location>
    <ligand>
        <name>Mg(2+)</name>
        <dbReference type="ChEBI" id="CHEBI:18420"/>
        <label>2</label>
    </ligand>
</feature>
<reference evidence="7" key="1">
    <citation type="submission" date="2016-10" db="EMBL/GenBank/DDBJ databases">
        <authorList>
            <person name="Varghese N."/>
            <person name="Submissions S."/>
        </authorList>
    </citation>
    <scope>NUCLEOTIDE SEQUENCE [LARGE SCALE GENOMIC DNA]</scope>
    <source>
        <strain evidence="7">CGMCC 1.10369</strain>
    </source>
</reference>
<dbReference type="PROSITE" id="PS00629">
    <property type="entry name" value="IMP_1"/>
    <property type="match status" value="1"/>
</dbReference>